<reference evidence="1 2" key="1">
    <citation type="submission" date="2020-08" db="EMBL/GenBank/DDBJ databases">
        <authorList>
            <person name="Liu C."/>
            <person name="Sun Q."/>
        </authorList>
    </citation>
    <scope>NUCLEOTIDE SEQUENCE [LARGE SCALE GENOMIC DNA]</scope>
    <source>
        <strain evidence="1 2">L34</strain>
    </source>
</reference>
<protein>
    <submittedName>
        <fullName evidence="1">Uncharacterized protein</fullName>
    </submittedName>
</protein>
<name>A0ABR7KJ56_9FIRM</name>
<evidence type="ECO:0000313" key="1">
    <source>
        <dbReference type="EMBL" id="MBC6012754.1"/>
    </source>
</evidence>
<dbReference type="EMBL" id="JACRWH010000036">
    <property type="protein sequence ID" value="MBC6012754.1"/>
    <property type="molecule type" value="Genomic_DNA"/>
</dbReference>
<gene>
    <name evidence="1" type="ORF">H8911_08395</name>
</gene>
<dbReference type="Proteomes" id="UP000649075">
    <property type="component" value="Unassembled WGS sequence"/>
</dbReference>
<comment type="caution">
    <text evidence="1">The sequence shown here is derived from an EMBL/GenBank/DDBJ whole genome shotgun (WGS) entry which is preliminary data.</text>
</comment>
<organism evidence="1 2">
    <name type="scientific">Holdemanella hominis</name>
    <dbReference type="NCBI Taxonomy" id="2764327"/>
    <lineage>
        <taxon>Bacteria</taxon>
        <taxon>Bacillati</taxon>
        <taxon>Bacillota</taxon>
        <taxon>Erysipelotrichia</taxon>
        <taxon>Erysipelotrichales</taxon>
        <taxon>Erysipelotrichaceae</taxon>
        <taxon>Holdemanella</taxon>
    </lineage>
</organism>
<accession>A0ABR7KJ56</accession>
<proteinExistence type="predicted"/>
<dbReference type="RefSeq" id="WP_186999330.1">
    <property type="nucleotide sequence ID" value="NZ_JACRWH010000036.1"/>
</dbReference>
<evidence type="ECO:0000313" key="2">
    <source>
        <dbReference type="Proteomes" id="UP000649075"/>
    </source>
</evidence>
<sequence>MKLLVEVKDKYTDITDIINKSILDEGTKNGIVVIGSEQHIGFVESSTLESIDDLDHNLEWIAPTRLIDPGWVYDLNNVKNALVGSFKELAFQEYKLMIDDSSLFLRYTGSADKVEIYVDFISEK</sequence>
<keyword evidence="2" id="KW-1185">Reference proteome</keyword>